<dbReference type="OrthoDB" id="9156098at2"/>
<dbReference type="InterPro" id="IPR016155">
    <property type="entry name" value="Mopterin_synth/thiamin_S_b"/>
</dbReference>
<dbReference type="PANTHER" id="PTHR38031:SF1">
    <property type="entry name" value="SULFUR CARRIER PROTEIN CYSO"/>
    <property type="match status" value="1"/>
</dbReference>
<dbReference type="InterPro" id="IPR052045">
    <property type="entry name" value="Sulfur_Carrier/Prot_Modifier"/>
</dbReference>
<dbReference type="InterPro" id="IPR003749">
    <property type="entry name" value="ThiS/MoaD-like"/>
</dbReference>
<protein>
    <submittedName>
        <fullName evidence="1">Molybdopterin synthase subunit MoaD</fullName>
    </submittedName>
</protein>
<organism evidence="1 2">
    <name type="scientific">Stackebrandtia endophytica</name>
    <dbReference type="NCBI Taxonomy" id="1496996"/>
    <lineage>
        <taxon>Bacteria</taxon>
        <taxon>Bacillati</taxon>
        <taxon>Actinomycetota</taxon>
        <taxon>Actinomycetes</taxon>
        <taxon>Glycomycetales</taxon>
        <taxon>Glycomycetaceae</taxon>
        <taxon>Stackebrandtia</taxon>
    </lineage>
</organism>
<dbReference type="Proteomes" id="UP000317043">
    <property type="component" value="Unassembled WGS sequence"/>
</dbReference>
<gene>
    <name evidence="1" type="ORF">FB566_0754</name>
</gene>
<evidence type="ECO:0000313" key="2">
    <source>
        <dbReference type="Proteomes" id="UP000317043"/>
    </source>
</evidence>
<keyword evidence="2" id="KW-1185">Reference proteome</keyword>
<dbReference type="Pfam" id="PF02597">
    <property type="entry name" value="ThiS"/>
    <property type="match status" value="1"/>
</dbReference>
<proteinExistence type="predicted"/>
<dbReference type="InterPro" id="IPR012675">
    <property type="entry name" value="Beta-grasp_dom_sf"/>
</dbReference>
<comment type="caution">
    <text evidence="1">The sequence shown here is derived from an EMBL/GenBank/DDBJ whole genome shotgun (WGS) entry which is preliminary data.</text>
</comment>
<dbReference type="EMBL" id="VFOW01000001">
    <property type="protein sequence ID" value="TQL75257.1"/>
    <property type="molecule type" value="Genomic_DNA"/>
</dbReference>
<dbReference type="Gene3D" id="3.10.20.30">
    <property type="match status" value="1"/>
</dbReference>
<dbReference type="RefSeq" id="WP_142034979.1">
    <property type="nucleotide sequence ID" value="NZ_JBHTGS010000001.1"/>
</dbReference>
<dbReference type="SUPFAM" id="SSF54285">
    <property type="entry name" value="MoaD/ThiS"/>
    <property type="match status" value="1"/>
</dbReference>
<accession>A0A543ARQ0</accession>
<evidence type="ECO:0000313" key="1">
    <source>
        <dbReference type="EMBL" id="TQL75257.1"/>
    </source>
</evidence>
<sequence>MTVTVFIPGALRNECGGATRLDLEPGEPVSLTGVLDEVAATYPRLDRRIRDERGRLRQFVNVFVNEEESRALAGMDTAVPDGAEVRIIPSVAGG</sequence>
<name>A0A543ARQ0_9ACTN</name>
<dbReference type="AlphaFoldDB" id="A0A543ARQ0"/>
<dbReference type="InParanoid" id="A0A543ARQ0"/>
<dbReference type="PANTHER" id="PTHR38031">
    <property type="entry name" value="SULFUR CARRIER PROTEIN SLR0821-RELATED"/>
    <property type="match status" value="1"/>
</dbReference>
<reference evidence="1 2" key="1">
    <citation type="submission" date="2019-06" db="EMBL/GenBank/DDBJ databases">
        <title>Sequencing the genomes of 1000 actinobacteria strains.</title>
        <authorList>
            <person name="Klenk H.-P."/>
        </authorList>
    </citation>
    <scope>NUCLEOTIDE SEQUENCE [LARGE SCALE GENOMIC DNA]</scope>
    <source>
        <strain evidence="1 2">DSM 45928</strain>
    </source>
</reference>